<keyword evidence="2" id="KW-1133">Transmembrane helix</keyword>
<organism evidence="3 4">
    <name type="scientific">Glarea lozoyensis (strain ATCC 20868 / MF5171)</name>
    <dbReference type="NCBI Taxonomy" id="1116229"/>
    <lineage>
        <taxon>Eukaryota</taxon>
        <taxon>Fungi</taxon>
        <taxon>Dikarya</taxon>
        <taxon>Ascomycota</taxon>
        <taxon>Pezizomycotina</taxon>
        <taxon>Leotiomycetes</taxon>
        <taxon>Helotiales</taxon>
        <taxon>Helotiaceae</taxon>
        <taxon>Glarea</taxon>
    </lineage>
</organism>
<gene>
    <name evidence="3" type="ORF">GLAREA_10080</name>
</gene>
<dbReference type="AlphaFoldDB" id="S3DQT8"/>
<keyword evidence="2" id="KW-0812">Transmembrane</keyword>
<dbReference type="EMBL" id="KE145356">
    <property type="protein sequence ID" value="EPE34386.1"/>
    <property type="molecule type" value="Genomic_DNA"/>
</dbReference>
<dbReference type="OrthoDB" id="4497263at2759"/>
<name>S3DQT8_GLAL2</name>
<dbReference type="KEGG" id="glz:GLAREA_10080"/>
<reference evidence="3 4" key="1">
    <citation type="journal article" date="2013" name="BMC Genomics">
        <title>Genomics-driven discovery of the pneumocandin biosynthetic gene cluster in the fungus Glarea lozoyensis.</title>
        <authorList>
            <person name="Chen L."/>
            <person name="Yue Q."/>
            <person name="Zhang X."/>
            <person name="Xiang M."/>
            <person name="Wang C."/>
            <person name="Li S."/>
            <person name="Che Y."/>
            <person name="Ortiz-Lopez F.J."/>
            <person name="Bills G.F."/>
            <person name="Liu X."/>
            <person name="An Z."/>
        </authorList>
    </citation>
    <scope>NUCLEOTIDE SEQUENCE [LARGE SCALE GENOMIC DNA]</scope>
    <source>
        <strain evidence="4">ATCC 20868 / MF5171</strain>
    </source>
</reference>
<dbReference type="Proteomes" id="UP000016922">
    <property type="component" value="Unassembled WGS sequence"/>
</dbReference>
<protein>
    <submittedName>
        <fullName evidence="3">Uncharacterized protein</fullName>
    </submittedName>
</protein>
<evidence type="ECO:0000256" key="1">
    <source>
        <dbReference type="SAM" id="MobiDB-lite"/>
    </source>
</evidence>
<sequence length="378" mass="40955">MSYITSYVAETSTGTVTSWLPIITPFSAASVSPGCSYPAVAQTTRSSRWMAYYGWGSQLEACLPTEVYKWWQTTSKPTAGLYTIFSMGPIVCPTGYTTATEISIAPRRFQVACCPTDYTLQYVAGPADDGQCISSVSAGRLITYQKIIHRALDASGQPSTKWNISTTRMATPTVVAALPFNGVNIMKATSTVTPPGNPQSSLDPSGSTLPATLRVTTSRDSPSSAANGSNGFKAPISPKTVVALGVGSGAAMMIIIGIFIWLVMWHRRRSLNHRRNGKVFHQDISWPLELRQELPGENNLFEVHGEHKRFELSCNAGLAHELDQPHQILELDCRGNVHHLERGLRTGPGEPICEPFESRRGLCSIGGDVTPVDVISPL</sequence>
<keyword evidence="4" id="KW-1185">Reference proteome</keyword>
<evidence type="ECO:0000256" key="2">
    <source>
        <dbReference type="SAM" id="Phobius"/>
    </source>
</evidence>
<proteinExistence type="predicted"/>
<accession>S3DQT8</accession>
<dbReference type="HOGENOM" id="CLU_731679_0_0_1"/>
<feature type="transmembrane region" description="Helical" evidence="2">
    <location>
        <begin position="241"/>
        <end position="265"/>
    </location>
</feature>
<dbReference type="STRING" id="1116229.S3DQT8"/>
<keyword evidence="2" id="KW-0472">Membrane</keyword>
<evidence type="ECO:0000313" key="4">
    <source>
        <dbReference type="Proteomes" id="UP000016922"/>
    </source>
</evidence>
<dbReference type="RefSeq" id="XP_008078321.1">
    <property type="nucleotide sequence ID" value="XM_008080130.1"/>
</dbReference>
<dbReference type="GeneID" id="19469127"/>
<feature type="region of interest" description="Disordered" evidence="1">
    <location>
        <begin position="189"/>
        <end position="232"/>
    </location>
</feature>
<evidence type="ECO:0000313" key="3">
    <source>
        <dbReference type="EMBL" id="EPE34386.1"/>
    </source>
</evidence>
<feature type="compositionally biased region" description="Polar residues" evidence="1">
    <location>
        <begin position="189"/>
        <end position="230"/>
    </location>
</feature>